<dbReference type="Proteomes" id="UP001609219">
    <property type="component" value="Unassembled WGS sequence"/>
</dbReference>
<dbReference type="InterPro" id="IPR050228">
    <property type="entry name" value="Carboxylesterase_BioH"/>
</dbReference>
<evidence type="ECO:0000313" key="5">
    <source>
        <dbReference type="Proteomes" id="UP001609219"/>
    </source>
</evidence>
<feature type="domain" description="AB hydrolase-1" evidence="1">
    <location>
        <begin position="54"/>
        <end position="294"/>
    </location>
</feature>
<dbReference type="Proteomes" id="UP001609176">
    <property type="component" value="Unassembled WGS sequence"/>
</dbReference>
<dbReference type="PRINTS" id="PR00111">
    <property type="entry name" value="ABHYDROLASE"/>
</dbReference>
<keyword evidence="5" id="KW-1185">Reference proteome</keyword>
<dbReference type="Pfam" id="PF12697">
    <property type="entry name" value="Abhydrolase_6"/>
    <property type="match status" value="1"/>
</dbReference>
<comment type="caution">
    <text evidence="2">The sequence shown here is derived from an EMBL/GenBank/DDBJ whole genome shotgun (WGS) entry which is preliminary data.</text>
</comment>
<sequence>MDDPAAADAYDRSEFALLEETAADIGVPLSAPVVSRVDDGNVSALQWGTGPVELVFLHGGGQNAHTWDSVVLALISAHPDLSALAVDLPGHGHSRWRDDRDYSPVTNAATLAPFLQRLAPGAATIIGMSLGGLTAIALEQHSTPFRRRIIVDVTPTSHERLAQLSREQRGSIALVSGPRTFATITEMLDATAAASPARSRTSLRRGILHNAHRDSSGQWTWRYDVLDKAMDFSPLWSVVRDSSIPTLLVRGGNSPFVTDDDSIQLLRESPSAVVKTVAGAGHSIQSDRPIELAALIDEFRVGSAEN</sequence>
<name>A0ABW7K9N3_9NOCA</name>
<accession>A0ABW7K9N3</accession>
<protein>
    <submittedName>
        <fullName evidence="2">Alpha/beta fold hydrolase</fullName>
    </submittedName>
</protein>
<dbReference type="PANTHER" id="PTHR43194">
    <property type="entry name" value="HYDROLASE ALPHA/BETA FOLD FAMILY"/>
    <property type="match status" value="1"/>
</dbReference>
<dbReference type="EMBL" id="JBIMSN010000081">
    <property type="protein sequence ID" value="MFH5230507.1"/>
    <property type="molecule type" value="Genomic_DNA"/>
</dbReference>
<evidence type="ECO:0000313" key="4">
    <source>
        <dbReference type="Proteomes" id="UP001609176"/>
    </source>
</evidence>
<organism evidence="2 5">
    <name type="scientific">Antrihabitans spumae</name>
    <dbReference type="NCBI Taxonomy" id="3373370"/>
    <lineage>
        <taxon>Bacteria</taxon>
        <taxon>Bacillati</taxon>
        <taxon>Actinomycetota</taxon>
        <taxon>Actinomycetes</taxon>
        <taxon>Mycobacteriales</taxon>
        <taxon>Nocardiaceae</taxon>
        <taxon>Antrihabitans</taxon>
    </lineage>
</organism>
<dbReference type="EMBL" id="JBIMSP010000034">
    <property type="protein sequence ID" value="MFH5244024.1"/>
    <property type="molecule type" value="Genomic_DNA"/>
</dbReference>
<evidence type="ECO:0000259" key="1">
    <source>
        <dbReference type="Pfam" id="PF12697"/>
    </source>
</evidence>
<proteinExistence type="predicted"/>
<dbReference type="RefSeq" id="WP_395125439.1">
    <property type="nucleotide sequence ID" value="NZ_JBIMSN010000081.1"/>
</dbReference>
<dbReference type="GO" id="GO:0016787">
    <property type="term" value="F:hydrolase activity"/>
    <property type="evidence" value="ECO:0007669"/>
    <property type="project" value="UniProtKB-KW"/>
</dbReference>
<dbReference type="InterPro" id="IPR029058">
    <property type="entry name" value="AB_hydrolase_fold"/>
</dbReference>
<dbReference type="InterPro" id="IPR000073">
    <property type="entry name" value="AB_hydrolase_1"/>
</dbReference>
<dbReference type="PANTHER" id="PTHR43194:SF2">
    <property type="entry name" value="PEROXISOMAL MEMBRANE PROTEIN LPX1"/>
    <property type="match status" value="1"/>
</dbReference>
<dbReference type="Gene3D" id="3.40.50.1820">
    <property type="entry name" value="alpha/beta hydrolase"/>
    <property type="match status" value="1"/>
</dbReference>
<evidence type="ECO:0000313" key="2">
    <source>
        <dbReference type="EMBL" id="MFH5230507.1"/>
    </source>
</evidence>
<gene>
    <name evidence="3" type="ORF">ACHIPV_19405</name>
    <name evidence="2" type="ORF">ACHIRB_18315</name>
</gene>
<reference evidence="4 5" key="1">
    <citation type="submission" date="2024-10" db="EMBL/GenBank/DDBJ databases">
        <authorList>
            <person name="Riesco R."/>
        </authorList>
    </citation>
    <scope>NUCLEOTIDE SEQUENCE [LARGE SCALE GENOMIC DNA]</scope>
    <source>
        <strain evidence="3 4">NCIMB 15448</strain>
        <strain evidence="2 5">NCIMB 15450</strain>
    </source>
</reference>
<keyword evidence="2" id="KW-0378">Hydrolase</keyword>
<evidence type="ECO:0000313" key="3">
    <source>
        <dbReference type="EMBL" id="MFH5244024.1"/>
    </source>
</evidence>
<dbReference type="SUPFAM" id="SSF53474">
    <property type="entry name" value="alpha/beta-Hydrolases"/>
    <property type="match status" value="1"/>
</dbReference>